<sequence length="135" mass="14361">MTSRYTIVILTGVILAAATGAVVTSALQASRVLDATGLHIYGVDGKLYARLESWESTIQEDEGEQSTKNSGAHLVFYDGNGNSRLSLGTSEQGANVSFFDTSGTEQLSIRLHDVGGPNLRLSDPTGRTLFEANPQ</sequence>
<accession>A0A382RFE5</accession>
<reference evidence="1" key="1">
    <citation type="submission" date="2018-05" db="EMBL/GenBank/DDBJ databases">
        <authorList>
            <person name="Lanie J.A."/>
            <person name="Ng W.-L."/>
            <person name="Kazmierczak K.M."/>
            <person name="Andrzejewski T.M."/>
            <person name="Davidsen T.M."/>
            <person name="Wayne K.J."/>
            <person name="Tettelin H."/>
            <person name="Glass J.I."/>
            <person name="Rusch D."/>
            <person name="Podicherti R."/>
            <person name="Tsui H.-C.T."/>
            <person name="Winkler M.E."/>
        </authorList>
    </citation>
    <scope>NUCLEOTIDE SEQUENCE</scope>
</reference>
<organism evidence="1">
    <name type="scientific">marine metagenome</name>
    <dbReference type="NCBI Taxonomy" id="408172"/>
    <lineage>
        <taxon>unclassified sequences</taxon>
        <taxon>metagenomes</taxon>
        <taxon>ecological metagenomes</taxon>
    </lineage>
</organism>
<dbReference type="EMBL" id="UINC01121322">
    <property type="protein sequence ID" value="SVC96403.1"/>
    <property type="molecule type" value="Genomic_DNA"/>
</dbReference>
<protein>
    <submittedName>
        <fullName evidence="1">Uncharacterized protein</fullName>
    </submittedName>
</protein>
<name>A0A382RFE5_9ZZZZ</name>
<evidence type="ECO:0000313" key="1">
    <source>
        <dbReference type="EMBL" id="SVC96403.1"/>
    </source>
</evidence>
<proteinExistence type="predicted"/>
<dbReference type="AlphaFoldDB" id="A0A382RFE5"/>
<gene>
    <name evidence="1" type="ORF">METZ01_LOCUS349257</name>
</gene>